<gene>
    <name evidence="3" type="ORF">PNSL1.080</name>
</gene>
<dbReference type="NCBIfam" id="TIGR02391">
    <property type="entry name" value="hypoth_ymh"/>
    <property type="match status" value="1"/>
</dbReference>
<organism evidence="3">
    <name type="scientific">Rhodococcus sp. NS1</name>
    <dbReference type="NCBI Taxonomy" id="402236"/>
    <lineage>
        <taxon>Bacteria</taxon>
        <taxon>Bacillati</taxon>
        <taxon>Actinomycetota</taxon>
        <taxon>Actinomycetes</taxon>
        <taxon>Mycobacteriales</taxon>
        <taxon>Nocardiaceae</taxon>
        <taxon>Rhodococcus</taxon>
    </lineage>
</organism>
<dbReference type="RefSeq" id="WP_012477008.1">
    <property type="nucleotide sequence ID" value="NC_010850.1"/>
</dbReference>
<dbReference type="EMBL" id="DQ888171">
    <property type="protein sequence ID" value="ABI79408.1"/>
    <property type="molecule type" value="Genomic_DNA"/>
</dbReference>
<name>Q06GA3_9NOCA</name>
<dbReference type="InterPro" id="IPR012654">
    <property type="entry name" value="CHP02391"/>
</dbReference>
<dbReference type="AlphaFoldDB" id="Q06GA3"/>
<evidence type="ECO:0000259" key="2">
    <source>
        <dbReference type="Pfam" id="PF09509"/>
    </source>
</evidence>
<accession>Q06GA3</accession>
<dbReference type="Pfam" id="PF09509">
    <property type="entry name" value="Hypoth_Ymh"/>
    <property type="match status" value="1"/>
</dbReference>
<keyword evidence="3" id="KW-0614">Plasmid</keyword>
<feature type="region of interest" description="Disordered" evidence="1">
    <location>
        <begin position="193"/>
        <end position="212"/>
    </location>
</feature>
<proteinExistence type="predicted"/>
<protein>
    <recommendedName>
        <fullName evidence="2">Conserved hypothetical protein CHP02391 domain-containing protein</fullName>
    </recommendedName>
</protein>
<reference evidence="3" key="1">
    <citation type="submission" date="2006-08" db="EMBL/GenBank/DDBJ databases">
        <title>The complete nucleotide sequence of Nocardia linear plasmid pNSL1.</title>
        <authorList>
            <person name="Zhu Y."/>
            <person name="Xu M."/>
            <person name="Qin Z."/>
        </authorList>
    </citation>
    <scope>NUCLEOTIDE SEQUENCE</scope>
    <source>
        <strain evidence="3">NS1</strain>
        <plasmid evidence="3">pNSL1</plasmid>
    </source>
</reference>
<feature type="domain" description="Conserved hypothetical protein CHP02391" evidence="2">
    <location>
        <begin position="141"/>
        <end position="262"/>
    </location>
</feature>
<geneLocation type="plasmid" evidence="3">
    <name>pNSL1</name>
</geneLocation>
<sequence>MDNTQNPAYLRNVATAVDEFSEAFAAFMALHEVTTGLPPGIAPAVYPKQTCPEHVALAAARKVDRAAGKAREASAITGVKIVVEGRGAIDPIAAWGTIRQPRPLLGVDDVYTGCDQIKGHLEQMIAHAETQTAPSMDSAAMHPLVWGAAGRLWRDGHYRLAVTSAAEALVAQVKTLTGRNDVAETALWQETFADKPPVPGRPRLRWPGDSNDRTVKSMNEGMRQFTAGMQLTIRNSAAHDTREMLQQDALERLAVLSLIARLVDQCDLIEEPTSQGDTP</sequence>
<evidence type="ECO:0000313" key="3">
    <source>
        <dbReference type="EMBL" id="ABI79408.1"/>
    </source>
</evidence>
<evidence type="ECO:0000256" key="1">
    <source>
        <dbReference type="SAM" id="MobiDB-lite"/>
    </source>
</evidence>